<dbReference type="GO" id="GO:0016460">
    <property type="term" value="C:myosin II complex"/>
    <property type="evidence" value="ECO:0007669"/>
    <property type="project" value="TreeGrafter"/>
</dbReference>
<evidence type="ECO:0000256" key="3">
    <source>
        <dbReference type="SAM" id="MobiDB-lite"/>
    </source>
</evidence>
<feature type="region of interest" description="Disordered" evidence="3">
    <location>
        <begin position="177"/>
        <end position="209"/>
    </location>
</feature>
<dbReference type="SUPFAM" id="SSF47473">
    <property type="entry name" value="EF-hand"/>
    <property type="match status" value="1"/>
</dbReference>
<dbReference type="SMART" id="SM00054">
    <property type="entry name" value="EFh"/>
    <property type="match status" value="3"/>
</dbReference>
<dbReference type="AlphaFoldDB" id="A0A5A8CGH6"/>
<dbReference type="InterPro" id="IPR011992">
    <property type="entry name" value="EF-hand-dom_pair"/>
</dbReference>
<evidence type="ECO:0000256" key="2">
    <source>
        <dbReference type="ARBA" id="ARBA00022737"/>
    </source>
</evidence>
<protein>
    <recommendedName>
        <fullName evidence="1">Calmodulin</fullName>
    </recommendedName>
</protein>
<evidence type="ECO:0000313" key="7">
    <source>
        <dbReference type="Proteomes" id="UP000322899"/>
    </source>
</evidence>
<evidence type="ECO:0000256" key="1">
    <source>
        <dbReference type="ARBA" id="ARBA00020786"/>
    </source>
</evidence>
<feature type="domain" description="EF-hand" evidence="4">
    <location>
        <begin position="25"/>
        <end position="60"/>
    </location>
</feature>
<dbReference type="OMA" id="WQHTENT"/>
<reference evidence="7 8" key="1">
    <citation type="submission" date="2019-07" db="EMBL/GenBank/DDBJ databases">
        <title>Genomes of Cafeteria roenbergensis.</title>
        <authorList>
            <person name="Fischer M.G."/>
            <person name="Hackl T."/>
            <person name="Roman M."/>
        </authorList>
    </citation>
    <scope>NUCLEOTIDE SEQUENCE [LARGE SCALE GENOMIC DNA]</scope>
    <source>
        <strain evidence="5 8">BVI</strain>
        <strain evidence="6 7">E4-10P</strain>
    </source>
</reference>
<dbReference type="FunFam" id="1.10.238.10:FF:000003">
    <property type="entry name" value="Calmodulin A"/>
    <property type="match status" value="1"/>
</dbReference>
<dbReference type="GO" id="GO:0005509">
    <property type="term" value="F:calcium ion binding"/>
    <property type="evidence" value="ECO:0007669"/>
    <property type="project" value="InterPro"/>
</dbReference>
<dbReference type="Proteomes" id="UP000323011">
    <property type="component" value="Unassembled WGS sequence"/>
</dbReference>
<gene>
    <name evidence="6" type="ORF">FNF27_02516</name>
    <name evidence="5" type="ORF">FNF29_04360</name>
</gene>
<dbReference type="PROSITE" id="PS50222">
    <property type="entry name" value="EF_HAND_2"/>
    <property type="match status" value="2"/>
</dbReference>
<name>A0A5A8CGH6_CAFRO</name>
<evidence type="ECO:0000259" key="4">
    <source>
        <dbReference type="PROSITE" id="PS50222"/>
    </source>
</evidence>
<comment type="caution">
    <text evidence="5">The sequence shown here is derived from an EMBL/GenBank/DDBJ whole genome shotgun (WGS) entry which is preliminary data.</text>
</comment>
<proteinExistence type="predicted"/>
<dbReference type="OrthoDB" id="26525at2759"/>
<dbReference type="PANTHER" id="PTHR23048">
    <property type="entry name" value="MYOSIN LIGHT CHAIN 1, 3"/>
    <property type="match status" value="1"/>
</dbReference>
<keyword evidence="8" id="KW-1185">Reference proteome</keyword>
<organism evidence="5 8">
    <name type="scientific">Cafeteria roenbergensis</name>
    <name type="common">Marine flagellate</name>
    <dbReference type="NCBI Taxonomy" id="33653"/>
    <lineage>
        <taxon>Eukaryota</taxon>
        <taxon>Sar</taxon>
        <taxon>Stramenopiles</taxon>
        <taxon>Bigyra</taxon>
        <taxon>Opalozoa</taxon>
        <taxon>Bicosoecida</taxon>
        <taxon>Cafeteriaceae</taxon>
        <taxon>Cafeteria</taxon>
    </lineage>
</organism>
<evidence type="ECO:0000313" key="6">
    <source>
        <dbReference type="EMBL" id="KAA0176127.1"/>
    </source>
</evidence>
<dbReference type="Proteomes" id="UP000322899">
    <property type="component" value="Unassembled WGS sequence"/>
</dbReference>
<dbReference type="Gene3D" id="1.10.238.10">
    <property type="entry name" value="EF-hand"/>
    <property type="match status" value="1"/>
</dbReference>
<accession>A0A5A8CGH6</accession>
<evidence type="ECO:0000313" key="8">
    <source>
        <dbReference type="Proteomes" id="UP000323011"/>
    </source>
</evidence>
<dbReference type="EMBL" id="VLTO01000010">
    <property type="protein sequence ID" value="KAA0176127.1"/>
    <property type="molecule type" value="Genomic_DNA"/>
</dbReference>
<feature type="compositionally biased region" description="Basic and acidic residues" evidence="3">
    <location>
        <begin position="190"/>
        <end position="200"/>
    </location>
</feature>
<sequence>MAAAAAADAAAAARLPGAVSHIPEDRLPAVREAFRTFDTAGAGDIAVDELAGVLRALRYTVNQTELAEFAERYSADGRIGYEQVLHVVGTVHNRRRGPAAMVAAFREFDPDGSGVITVATFRQILLSLGEHDPVKGGVAPLAADMAEEMVESADPDDTGEVDYAAWVRGLTSQADALRRAGHTPAGARKFMREQAEEKAKGKGGKKKGK</sequence>
<dbReference type="InterPro" id="IPR050230">
    <property type="entry name" value="CALM/Myosin/TropC-like"/>
</dbReference>
<dbReference type="CDD" id="cd00051">
    <property type="entry name" value="EFh"/>
    <property type="match status" value="1"/>
</dbReference>
<keyword evidence="2" id="KW-0677">Repeat</keyword>
<dbReference type="PANTHER" id="PTHR23048:SF0">
    <property type="entry name" value="CALMODULIN LIKE 3"/>
    <property type="match status" value="1"/>
</dbReference>
<dbReference type="InterPro" id="IPR002048">
    <property type="entry name" value="EF_hand_dom"/>
</dbReference>
<dbReference type="EMBL" id="VLTN01000025">
    <property type="protein sequence ID" value="KAA0151674.1"/>
    <property type="molecule type" value="Genomic_DNA"/>
</dbReference>
<feature type="domain" description="EF-hand" evidence="4">
    <location>
        <begin position="96"/>
        <end position="131"/>
    </location>
</feature>
<dbReference type="Pfam" id="PF13405">
    <property type="entry name" value="EF-hand_6"/>
    <property type="match status" value="1"/>
</dbReference>
<evidence type="ECO:0000313" key="5">
    <source>
        <dbReference type="EMBL" id="KAA0151674.1"/>
    </source>
</evidence>